<evidence type="ECO:0000313" key="4">
    <source>
        <dbReference type="Proteomes" id="UP001493487"/>
    </source>
</evidence>
<dbReference type="Pfam" id="PF01370">
    <property type="entry name" value="Epimerase"/>
    <property type="match status" value="2"/>
</dbReference>
<feature type="domain" description="NAD-dependent epimerase/dehydratase" evidence="2">
    <location>
        <begin position="85"/>
        <end position="215"/>
    </location>
</feature>
<name>A0ABV1L084_9BACL</name>
<sequence length="336" mass="37980">MKIVIVGGTGHISSRIVRLLLEQGHEVVCYTRGGLGSPPKETRHIQGDRRDRESFERTMRQEAFDAAIDMICYTPEDAASSIRAFQGVGHFVQCSTTCTYGVDYDWLPVSEDHPLRPITAYGRGKVAADRLYLESYYREQFPVTILKPSTTYGPQMGLLRQIAAEFSWIDRIRKGKPVVVCGDGLAIHQFLHVDDAALAFAGVLGKRHCIGQTYNLVNRGYCTWRDHHRAAMRVLGQDVELIGVPLRDLVVSDAKRFAICEDIFAYNCYYSADRIFRDVPEFQPRISLEQGMALTIDALDREGRIPDSSAMDWEERLIRVQSDVRKNLDCGGKQDD</sequence>
<dbReference type="PANTHER" id="PTHR43000">
    <property type="entry name" value="DTDP-D-GLUCOSE 4,6-DEHYDRATASE-RELATED"/>
    <property type="match status" value="1"/>
</dbReference>
<dbReference type="SUPFAM" id="SSF51735">
    <property type="entry name" value="NAD(P)-binding Rossmann-fold domains"/>
    <property type="match status" value="1"/>
</dbReference>
<comment type="caution">
    <text evidence="3">The sequence shown here is derived from an EMBL/GenBank/DDBJ whole genome shotgun (WGS) entry which is preliminary data.</text>
</comment>
<feature type="domain" description="NAD-dependent epimerase/dehydratase" evidence="2">
    <location>
        <begin position="3"/>
        <end position="70"/>
    </location>
</feature>
<comment type="similarity">
    <text evidence="1">Belongs to the NAD(P)-dependent epimerase/dehydratase family.</text>
</comment>
<gene>
    <name evidence="3" type="ORF">QJS35_25680</name>
</gene>
<organism evidence="3 4">
    <name type="scientific">Cohnella silvisoli</name>
    <dbReference type="NCBI Taxonomy" id="2873699"/>
    <lineage>
        <taxon>Bacteria</taxon>
        <taxon>Bacillati</taxon>
        <taxon>Bacillota</taxon>
        <taxon>Bacilli</taxon>
        <taxon>Bacillales</taxon>
        <taxon>Paenibacillaceae</taxon>
        <taxon>Cohnella</taxon>
    </lineage>
</organism>
<evidence type="ECO:0000259" key="2">
    <source>
        <dbReference type="Pfam" id="PF01370"/>
    </source>
</evidence>
<dbReference type="Proteomes" id="UP001493487">
    <property type="component" value="Unassembled WGS sequence"/>
</dbReference>
<dbReference type="InterPro" id="IPR001509">
    <property type="entry name" value="Epimerase_deHydtase"/>
</dbReference>
<reference evidence="3 4" key="1">
    <citation type="journal article" date="2023" name="Genome Announc.">
        <title>Pan-Genome Analyses of the Genus Cohnella and Proposal of the Novel Species Cohnella silvisoli sp. nov., Isolated from Forest Soil.</title>
        <authorList>
            <person name="Wang C."/>
            <person name="Mao L."/>
            <person name="Bao G."/>
            <person name="Zhu H."/>
        </authorList>
    </citation>
    <scope>NUCLEOTIDE SEQUENCE [LARGE SCALE GENOMIC DNA]</scope>
    <source>
        <strain evidence="3 4">NL03-T5-1</strain>
    </source>
</reference>
<dbReference type="Gene3D" id="3.40.50.720">
    <property type="entry name" value="NAD(P)-binding Rossmann-like Domain"/>
    <property type="match status" value="1"/>
</dbReference>
<dbReference type="RefSeq" id="WP_232188697.1">
    <property type="nucleotide sequence ID" value="NZ_JAIOAP010000016.1"/>
</dbReference>
<keyword evidence="4" id="KW-1185">Reference proteome</keyword>
<evidence type="ECO:0000313" key="3">
    <source>
        <dbReference type="EMBL" id="MEQ4485775.1"/>
    </source>
</evidence>
<dbReference type="EMBL" id="JASKHM010000017">
    <property type="protein sequence ID" value="MEQ4485775.1"/>
    <property type="molecule type" value="Genomic_DNA"/>
</dbReference>
<proteinExistence type="inferred from homology"/>
<dbReference type="InterPro" id="IPR036291">
    <property type="entry name" value="NAD(P)-bd_dom_sf"/>
</dbReference>
<protein>
    <submittedName>
        <fullName evidence="3">NAD-dependent epimerase/dehydratase family protein</fullName>
    </submittedName>
</protein>
<evidence type="ECO:0000256" key="1">
    <source>
        <dbReference type="ARBA" id="ARBA00007637"/>
    </source>
</evidence>
<accession>A0ABV1L084</accession>